<dbReference type="RefSeq" id="WP_317639199.1">
    <property type="nucleotide sequence ID" value="NZ_JAPMIV010000005.1"/>
</dbReference>
<sequence length="65" mass="7203">MKPDDSIHQARLKASLPAALERIATTQDVYAALWCERWPADLAARNPEVARELNTVLTATDSALR</sequence>
<accession>A0ABU4DN66</accession>
<dbReference type="EMBL" id="JAPMIV010000005">
    <property type="protein sequence ID" value="MDV6373881.1"/>
    <property type="molecule type" value="Genomic_DNA"/>
</dbReference>
<comment type="caution">
    <text evidence="1">The sequence shown here is derived from an EMBL/GenBank/DDBJ whole genome shotgun (WGS) entry which is preliminary data.</text>
</comment>
<reference evidence="1 2" key="1">
    <citation type="submission" date="2022-11" db="EMBL/GenBank/DDBJ databases">
        <title>Deinococcus ZS9-10, Low Temperature and Draught-tolerating, UV-resistant Bacteria from Continental Antarctica.</title>
        <authorList>
            <person name="Cheng L."/>
        </authorList>
    </citation>
    <scope>NUCLEOTIDE SEQUENCE [LARGE SCALE GENOMIC DNA]</scope>
    <source>
        <strain evidence="1 2">ZS9-10</strain>
    </source>
</reference>
<evidence type="ECO:0000313" key="2">
    <source>
        <dbReference type="Proteomes" id="UP001276150"/>
    </source>
</evidence>
<protein>
    <submittedName>
        <fullName evidence="1">Uncharacterized protein</fullName>
    </submittedName>
</protein>
<keyword evidence="2" id="KW-1185">Reference proteome</keyword>
<dbReference type="Proteomes" id="UP001276150">
    <property type="component" value="Unassembled WGS sequence"/>
</dbReference>
<organism evidence="1 2">
    <name type="scientific">Deinococcus arenicola</name>
    <dbReference type="NCBI Taxonomy" id="2994950"/>
    <lineage>
        <taxon>Bacteria</taxon>
        <taxon>Thermotogati</taxon>
        <taxon>Deinococcota</taxon>
        <taxon>Deinococci</taxon>
        <taxon>Deinococcales</taxon>
        <taxon>Deinococcaceae</taxon>
        <taxon>Deinococcus</taxon>
    </lineage>
</organism>
<gene>
    <name evidence="1" type="ORF">ORD21_04630</name>
</gene>
<proteinExistence type="predicted"/>
<evidence type="ECO:0000313" key="1">
    <source>
        <dbReference type="EMBL" id="MDV6373881.1"/>
    </source>
</evidence>
<name>A0ABU4DN66_9DEIO</name>